<evidence type="ECO:0000256" key="1">
    <source>
        <dbReference type="ARBA" id="ARBA00022933"/>
    </source>
</evidence>
<accession>A0A1H0Q5A1</accession>
<dbReference type="GO" id="GO:0050485">
    <property type="term" value="F:oxidoreductase activity, acting on X-H and Y-H to form an X-Y bond, with a disulfide as acceptor"/>
    <property type="evidence" value="ECO:0007669"/>
    <property type="project" value="InterPro"/>
</dbReference>
<dbReference type="AlphaFoldDB" id="A0A1H0Q5A1"/>
<keyword evidence="2" id="KW-0560">Oxidoreductase</keyword>
<dbReference type="Proteomes" id="UP000199159">
    <property type="component" value="Unassembled WGS sequence"/>
</dbReference>
<gene>
    <name evidence="3" type="ORF">SAMN05216565_101595</name>
</gene>
<organism evidence="3 4">
    <name type="scientific">Litchfieldia salsa</name>
    <dbReference type="NCBI Taxonomy" id="930152"/>
    <lineage>
        <taxon>Bacteria</taxon>
        <taxon>Bacillati</taxon>
        <taxon>Bacillota</taxon>
        <taxon>Bacilli</taxon>
        <taxon>Bacillales</taxon>
        <taxon>Bacillaceae</taxon>
        <taxon>Litchfieldia</taxon>
    </lineage>
</organism>
<dbReference type="STRING" id="930152.SAMN05216565_101595"/>
<keyword evidence="4" id="KW-1185">Reference proteome</keyword>
<protein>
    <submittedName>
        <fullName evidence="3">D-proline reductase (Dithiol) PrdB</fullName>
    </submittedName>
</protein>
<reference evidence="4" key="1">
    <citation type="submission" date="2016-10" db="EMBL/GenBank/DDBJ databases">
        <authorList>
            <person name="Varghese N."/>
            <person name="Submissions S."/>
        </authorList>
    </citation>
    <scope>NUCLEOTIDE SEQUENCE [LARGE SCALE GENOMIC DNA]</scope>
    <source>
        <strain evidence="4">IBRC-M10078</strain>
    </source>
</reference>
<dbReference type="InterPro" id="IPR010187">
    <property type="entry name" value="Various_sel_PB"/>
</dbReference>
<sequence length="144" mass="16025">MELSRKAIPYTPMDKPLHETTIMIVSTSGVHLKDQEPYNTDPAEGDATFRIIPGDVESKDLTVTHAAPKDHYNTDYPKEDINCVFPIDRLREMVDDGDLGGIAEKHITMMGYSMRLNKINKETIPALVKEVVRSKADAVLLTAG</sequence>
<name>A0A1H0Q5A1_9BACI</name>
<dbReference type="RefSeq" id="WP_090849719.1">
    <property type="nucleotide sequence ID" value="NZ_FNJU01000001.1"/>
</dbReference>
<evidence type="ECO:0000256" key="2">
    <source>
        <dbReference type="ARBA" id="ARBA00023002"/>
    </source>
</evidence>
<proteinExistence type="predicted"/>
<evidence type="ECO:0000313" key="3">
    <source>
        <dbReference type="EMBL" id="SDP12215.1"/>
    </source>
</evidence>
<dbReference type="EMBL" id="FNJU01000001">
    <property type="protein sequence ID" value="SDP12215.1"/>
    <property type="molecule type" value="Genomic_DNA"/>
</dbReference>
<keyword evidence="1" id="KW-0712">Selenocysteine</keyword>
<dbReference type="OrthoDB" id="1550957at2"/>
<evidence type="ECO:0000313" key="4">
    <source>
        <dbReference type="Proteomes" id="UP000199159"/>
    </source>
</evidence>
<dbReference type="Pfam" id="PF07355">
    <property type="entry name" value="GRDB"/>
    <property type="match status" value="1"/>
</dbReference>